<accession>A0A1J5RFS4</accession>
<dbReference type="InterPro" id="IPR056906">
    <property type="entry name" value="ORF2/G2P_dom"/>
</dbReference>
<proteinExistence type="predicted"/>
<evidence type="ECO:0000313" key="2">
    <source>
        <dbReference type="EMBL" id="OIQ90948.1"/>
    </source>
</evidence>
<dbReference type="EMBL" id="MLJW01000275">
    <property type="protein sequence ID" value="OIQ90948.1"/>
    <property type="molecule type" value="Genomic_DNA"/>
</dbReference>
<evidence type="ECO:0000259" key="1">
    <source>
        <dbReference type="Pfam" id="PF23343"/>
    </source>
</evidence>
<organism evidence="2">
    <name type="scientific">mine drainage metagenome</name>
    <dbReference type="NCBI Taxonomy" id="410659"/>
    <lineage>
        <taxon>unclassified sequences</taxon>
        <taxon>metagenomes</taxon>
        <taxon>ecological metagenomes</taxon>
    </lineage>
</organism>
<feature type="domain" description="Replication-associated protein ORF2/G2P" evidence="1">
    <location>
        <begin position="81"/>
        <end position="177"/>
    </location>
</feature>
<gene>
    <name evidence="2" type="ORF">GALL_271530</name>
</gene>
<comment type="caution">
    <text evidence="2">The sequence shown here is derived from an EMBL/GenBank/DDBJ whole genome shotgun (WGS) entry which is preliminary data.</text>
</comment>
<name>A0A1J5RFS4_9ZZZZ</name>
<sequence length="282" mass="31387">MKINLVPAVVSEPEPAHSAPAGARAAAAAPGLVNYSTSDTAQPHTVEIDQRAARMNRMRRSVVTSARMIELGTQAQRLKPAMVTLTYRDVDGWAARHISDLMKHIRQWLERRGHKFRYVWVAELQKRGALHYHVLLWLPRGLTLPKPDKQGWWPHGHTRIEWARNAVGYLVKYVSKFDAEEHMPKGARLHGAGGLDAFGRAVRTWGNLPAWLRAFAGVGQRFVRVERGGLAETRTGVFMQSPWRVSFHAGRVVATRLFAHVGGIADVGGPYSLLGEFEGPAC</sequence>
<dbReference type="Pfam" id="PF23343">
    <property type="entry name" value="REP_ORF2-G2P"/>
    <property type="match status" value="1"/>
</dbReference>
<protein>
    <recommendedName>
        <fullName evidence="1">Replication-associated protein ORF2/G2P domain-containing protein</fullName>
    </recommendedName>
</protein>
<reference evidence="2" key="1">
    <citation type="submission" date="2016-10" db="EMBL/GenBank/DDBJ databases">
        <title>Sequence of Gallionella enrichment culture.</title>
        <authorList>
            <person name="Poehlein A."/>
            <person name="Muehling M."/>
            <person name="Daniel R."/>
        </authorList>
    </citation>
    <scope>NUCLEOTIDE SEQUENCE</scope>
</reference>
<dbReference type="AlphaFoldDB" id="A0A1J5RFS4"/>